<gene>
    <name evidence="8" type="primary">rluB</name>
    <name evidence="8" type="ORF">DESHY_60177</name>
</gene>
<keyword evidence="2 4" id="KW-0694">RNA-binding</keyword>
<dbReference type="FunFam" id="3.10.290.10:FF:000003">
    <property type="entry name" value="Pseudouridine synthase"/>
    <property type="match status" value="1"/>
</dbReference>
<proteinExistence type="inferred from homology"/>
<accession>K8E0K2</accession>
<keyword evidence="9" id="KW-1185">Reference proteome</keyword>
<dbReference type="PANTHER" id="PTHR47683">
    <property type="entry name" value="PSEUDOURIDINE SYNTHASE FAMILY PROTEIN-RELATED"/>
    <property type="match status" value="1"/>
</dbReference>
<dbReference type="EMBL" id="CAOS01000013">
    <property type="protein sequence ID" value="CCO09005.1"/>
    <property type="molecule type" value="Genomic_DNA"/>
</dbReference>
<dbReference type="Gene3D" id="3.10.290.10">
    <property type="entry name" value="RNA-binding S4 domain"/>
    <property type="match status" value="1"/>
</dbReference>
<evidence type="ECO:0000256" key="2">
    <source>
        <dbReference type="ARBA" id="ARBA00022884"/>
    </source>
</evidence>
<dbReference type="GO" id="GO:0120159">
    <property type="term" value="F:rRNA pseudouridine synthase activity"/>
    <property type="evidence" value="ECO:0007669"/>
    <property type="project" value="UniProtKB-ARBA"/>
</dbReference>
<dbReference type="CDD" id="cd02870">
    <property type="entry name" value="PseudoU_synth_RsuA_like"/>
    <property type="match status" value="1"/>
</dbReference>
<dbReference type="InterPro" id="IPR018496">
    <property type="entry name" value="PsdUridine_synth_RsuA/RluB_CS"/>
</dbReference>
<dbReference type="SMART" id="SM00363">
    <property type="entry name" value="S4"/>
    <property type="match status" value="1"/>
</dbReference>
<dbReference type="InterPro" id="IPR050343">
    <property type="entry name" value="RsuA_PseudoU_synthase"/>
</dbReference>
<dbReference type="SUPFAM" id="SSF55174">
    <property type="entry name" value="Alpha-L RNA-binding motif"/>
    <property type="match status" value="1"/>
</dbReference>
<dbReference type="OrthoDB" id="9807213at2"/>
<comment type="caution">
    <text evidence="8">The sequence shown here is derived from an EMBL/GenBank/DDBJ whole genome shotgun (WGS) entry which is preliminary data.</text>
</comment>
<dbReference type="InterPro" id="IPR020094">
    <property type="entry name" value="TruA/RsuA/RluB/E/F_N"/>
</dbReference>
<dbReference type="GO" id="GO:0005829">
    <property type="term" value="C:cytosol"/>
    <property type="evidence" value="ECO:0007669"/>
    <property type="project" value="UniProtKB-ARBA"/>
</dbReference>
<dbReference type="GO" id="GO:0003723">
    <property type="term" value="F:RNA binding"/>
    <property type="evidence" value="ECO:0007669"/>
    <property type="project" value="UniProtKB-KW"/>
</dbReference>
<evidence type="ECO:0000256" key="4">
    <source>
        <dbReference type="PROSITE-ProRule" id="PRU00182"/>
    </source>
</evidence>
<dbReference type="FunFam" id="3.30.70.1560:FF:000001">
    <property type="entry name" value="Pseudouridine synthase"/>
    <property type="match status" value="1"/>
</dbReference>
<dbReference type="PROSITE" id="PS01149">
    <property type="entry name" value="PSI_RSU"/>
    <property type="match status" value="1"/>
</dbReference>
<dbReference type="InterPro" id="IPR000748">
    <property type="entry name" value="PsdUridine_synth_RsuA/RluB/E/F"/>
</dbReference>
<protein>
    <recommendedName>
        <fullName evidence="5">Pseudouridine synthase</fullName>
        <ecNumber evidence="5">5.4.99.-</ecNumber>
    </recommendedName>
</protein>
<evidence type="ECO:0000313" key="9">
    <source>
        <dbReference type="Proteomes" id="UP000009315"/>
    </source>
</evidence>
<evidence type="ECO:0000256" key="5">
    <source>
        <dbReference type="RuleBase" id="RU003887"/>
    </source>
</evidence>
<dbReference type="AlphaFoldDB" id="K8E0K2"/>
<evidence type="ECO:0000256" key="6">
    <source>
        <dbReference type="SAM" id="MobiDB-lite"/>
    </source>
</evidence>
<dbReference type="eggNOG" id="COG1187">
    <property type="taxonomic scope" value="Bacteria"/>
</dbReference>
<dbReference type="GO" id="GO:0000455">
    <property type="term" value="P:enzyme-directed rRNA pseudouridine synthesis"/>
    <property type="evidence" value="ECO:0007669"/>
    <property type="project" value="UniProtKB-ARBA"/>
</dbReference>
<feature type="domain" description="RNA-binding S4" evidence="7">
    <location>
        <begin position="3"/>
        <end position="66"/>
    </location>
</feature>
<reference evidence="8 9" key="1">
    <citation type="journal article" date="2013" name="Genome Announc.">
        <title>Genome Sequence of the Sulfate-Reducing Bacterium Desulfotomaculum hydrothermale Lam5(T).</title>
        <authorList>
            <person name="Amin O."/>
            <person name="Fardeau M.L."/>
            <person name="Valette O."/>
            <person name="Hirschler-Rea A."/>
            <person name="Barbe V."/>
            <person name="Medigue C."/>
            <person name="Vacherie B."/>
            <person name="Ollivier B."/>
            <person name="Bertin P.N."/>
            <person name="Dolla A."/>
        </authorList>
    </citation>
    <scope>NUCLEOTIDE SEQUENCE [LARGE SCALE GENOMIC DNA]</scope>
    <source>
        <strain evidence="9">Lam5 / DSM 18033</strain>
    </source>
</reference>
<dbReference type="InterPro" id="IPR006145">
    <property type="entry name" value="PsdUridine_synth_RsuA/RluA"/>
</dbReference>
<dbReference type="InterPro" id="IPR042092">
    <property type="entry name" value="PsdUridine_s_RsuA/RluB/E/F_cat"/>
</dbReference>
<dbReference type="Gene3D" id="3.30.70.580">
    <property type="entry name" value="Pseudouridine synthase I, catalytic domain, N-terminal subdomain"/>
    <property type="match status" value="1"/>
</dbReference>
<dbReference type="InterPro" id="IPR002942">
    <property type="entry name" value="S4_RNA-bd"/>
</dbReference>
<dbReference type="PROSITE" id="PS50889">
    <property type="entry name" value="S4"/>
    <property type="match status" value="1"/>
</dbReference>
<dbReference type="InterPro" id="IPR020103">
    <property type="entry name" value="PsdUridine_synth_cat_dom_sf"/>
</dbReference>
<dbReference type="CDD" id="cd00165">
    <property type="entry name" value="S4"/>
    <property type="match status" value="1"/>
</dbReference>
<evidence type="ECO:0000313" key="8">
    <source>
        <dbReference type="EMBL" id="CCO09005.1"/>
    </source>
</evidence>
<feature type="region of interest" description="Disordered" evidence="6">
    <location>
        <begin position="248"/>
        <end position="268"/>
    </location>
</feature>
<evidence type="ECO:0000259" key="7">
    <source>
        <dbReference type="SMART" id="SM00363"/>
    </source>
</evidence>
<sequence length="268" mass="29974">MEERLQKVLARAGVASRRQAEELITGGKVTVNGKVVTQLGTKVNAEKDKILVNGKLLPPPEKKVYFLLHKPRGYVTTLSDERGRKTVLDLLPDVEERVYPVGRLDYDSEGLLLLTNDGELAYALTHPRHQVKKTYLVRVAGVPEPEKLQAMARGLQLADGLTAPADVKLVDILNGRALLKISIHEGRNRQVRRMCEHIGYPVLRLRRVCIGPLQLKDLKPGQYRPLTRQEVKELRQLAGLTVPEAKVKAKQVAGRPAAPRRPQAKNKR</sequence>
<name>K8E0K2_9FIRM</name>
<comment type="similarity">
    <text evidence="1 5">Belongs to the pseudouridine synthase RsuA family.</text>
</comment>
<dbReference type="STRING" id="1121428.DESHY_60177"/>
<organism evidence="8 9">
    <name type="scientific">Desulforamulus hydrothermalis Lam5 = DSM 18033</name>
    <dbReference type="NCBI Taxonomy" id="1121428"/>
    <lineage>
        <taxon>Bacteria</taxon>
        <taxon>Bacillati</taxon>
        <taxon>Bacillota</taxon>
        <taxon>Clostridia</taxon>
        <taxon>Eubacteriales</taxon>
        <taxon>Peptococcaceae</taxon>
        <taxon>Desulforamulus</taxon>
    </lineage>
</organism>
<dbReference type="NCBIfam" id="TIGR00093">
    <property type="entry name" value="pseudouridine synthase"/>
    <property type="match status" value="1"/>
</dbReference>
<evidence type="ECO:0000256" key="1">
    <source>
        <dbReference type="ARBA" id="ARBA00008348"/>
    </source>
</evidence>
<keyword evidence="3 5" id="KW-0413">Isomerase</keyword>
<dbReference type="SUPFAM" id="SSF55120">
    <property type="entry name" value="Pseudouridine synthase"/>
    <property type="match status" value="1"/>
</dbReference>
<dbReference type="Proteomes" id="UP000009315">
    <property type="component" value="Unassembled WGS sequence"/>
</dbReference>
<dbReference type="Pfam" id="PF01479">
    <property type="entry name" value="S4"/>
    <property type="match status" value="1"/>
</dbReference>
<dbReference type="PANTHER" id="PTHR47683:SF2">
    <property type="entry name" value="RNA-BINDING S4 DOMAIN-CONTAINING PROTEIN"/>
    <property type="match status" value="1"/>
</dbReference>
<dbReference type="Gene3D" id="3.30.70.1560">
    <property type="entry name" value="Alpha-L RNA-binding motif"/>
    <property type="match status" value="1"/>
</dbReference>
<dbReference type="RefSeq" id="WP_008412736.1">
    <property type="nucleotide sequence ID" value="NZ_CAOS01000013.1"/>
</dbReference>
<dbReference type="InterPro" id="IPR036986">
    <property type="entry name" value="S4_RNA-bd_sf"/>
</dbReference>
<evidence type="ECO:0000256" key="3">
    <source>
        <dbReference type="ARBA" id="ARBA00023235"/>
    </source>
</evidence>
<dbReference type="Pfam" id="PF00849">
    <property type="entry name" value="PseudoU_synth_2"/>
    <property type="match status" value="1"/>
</dbReference>
<dbReference type="EC" id="5.4.99.-" evidence="5"/>